<keyword evidence="9" id="KW-1185">Reference proteome</keyword>
<evidence type="ECO:0000256" key="1">
    <source>
        <dbReference type="ARBA" id="ARBA00009296"/>
    </source>
</evidence>
<dbReference type="InterPro" id="IPR034704">
    <property type="entry name" value="Ribosomal_bL28/bL31-like_sf"/>
</dbReference>
<dbReference type="GO" id="GO:0019843">
    <property type="term" value="F:rRNA binding"/>
    <property type="evidence" value="ECO:0007669"/>
    <property type="project" value="UniProtKB-KW"/>
</dbReference>
<protein>
    <recommendedName>
        <fullName evidence="6 7">Large ribosomal subunit protein bL31</fullName>
    </recommendedName>
</protein>
<evidence type="ECO:0000256" key="5">
    <source>
        <dbReference type="ARBA" id="ARBA00023274"/>
    </source>
</evidence>
<comment type="cofactor">
    <cofactor evidence="7">
        <name>Zn(2+)</name>
        <dbReference type="ChEBI" id="CHEBI:29105"/>
    </cofactor>
    <text evidence="7">Binds 1 zinc ion per subunit.</text>
</comment>
<comment type="similarity">
    <text evidence="1 7">Belongs to the bacterial ribosomal protein bL31 family. Type A subfamily.</text>
</comment>
<evidence type="ECO:0000256" key="6">
    <source>
        <dbReference type="ARBA" id="ARBA00035687"/>
    </source>
</evidence>
<keyword evidence="2 7" id="KW-0699">rRNA-binding</keyword>
<dbReference type="InterPro" id="IPR042105">
    <property type="entry name" value="Ribosomal_bL31_sf"/>
</dbReference>
<evidence type="ECO:0000256" key="3">
    <source>
        <dbReference type="ARBA" id="ARBA00022884"/>
    </source>
</evidence>
<feature type="binding site" evidence="7">
    <location>
        <position position="18"/>
    </location>
    <ligand>
        <name>Zn(2+)</name>
        <dbReference type="ChEBI" id="CHEBI:29105"/>
    </ligand>
</feature>
<dbReference type="NCBIfam" id="NF001809">
    <property type="entry name" value="PRK00528.1"/>
    <property type="match status" value="1"/>
</dbReference>
<dbReference type="Proteomes" id="UP000195437">
    <property type="component" value="Chromosome"/>
</dbReference>
<keyword evidence="3 7" id="KW-0694">RNA-binding</keyword>
<comment type="subunit">
    <text evidence="7">Part of the 50S ribosomal subunit.</text>
</comment>
<dbReference type="InterPro" id="IPR027491">
    <property type="entry name" value="Ribosomal_bL31_A"/>
</dbReference>
<dbReference type="InterPro" id="IPR002150">
    <property type="entry name" value="Ribosomal_bL31"/>
</dbReference>
<sequence length="65" mass="7341">MKANIHPKYFVTTASCACGNKFEMGSTRESLKVDVCSQCHPFYTGKQKFADVGGRVDKFKKKYNL</sequence>
<dbReference type="NCBIfam" id="NF000612">
    <property type="entry name" value="PRK00019.1"/>
    <property type="match status" value="1"/>
</dbReference>
<keyword evidence="5 7" id="KW-0687">Ribonucleoprotein</keyword>
<keyword evidence="7" id="KW-0862">Zinc</keyword>
<evidence type="ECO:0000313" key="9">
    <source>
        <dbReference type="Proteomes" id="UP000195437"/>
    </source>
</evidence>
<dbReference type="OrthoDB" id="9803251at2"/>
<dbReference type="AlphaFoldDB" id="A0A1Y0IJU8"/>
<organism evidence="8 9">
    <name type="scientific">Tumebacillus avium</name>
    <dbReference type="NCBI Taxonomy" id="1903704"/>
    <lineage>
        <taxon>Bacteria</taxon>
        <taxon>Bacillati</taxon>
        <taxon>Bacillota</taxon>
        <taxon>Bacilli</taxon>
        <taxon>Bacillales</taxon>
        <taxon>Alicyclobacillaceae</taxon>
        <taxon>Tumebacillus</taxon>
    </lineage>
</organism>
<dbReference type="GO" id="GO:1990904">
    <property type="term" value="C:ribonucleoprotein complex"/>
    <property type="evidence" value="ECO:0007669"/>
    <property type="project" value="UniProtKB-KW"/>
</dbReference>
<accession>A0A1Y0IJU8</accession>
<dbReference type="Pfam" id="PF01197">
    <property type="entry name" value="Ribosomal_L31"/>
    <property type="match status" value="1"/>
</dbReference>
<evidence type="ECO:0000256" key="7">
    <source>
        <dbReference type="HAMAP-Rule" id="MF_00501"/>
    </source>
</evidence>
<feature type="binding site" evidence="7">
    <location>
        <position position="16"/>
    </location>
    <ligand>
        <name>Zn(2+)</name>
        <dbReference type="ChEBI" id="CHEBI:29105"/>
    </ligand>
</feature>
<proteinExistence type="inferred from homology"/>
<feature type="binding site" evidence="7">
    <location>
        <position position="39"/>
    </location>
    <ligand>
        <name>Zn(2+)</name>
        <dbReference type="ChEBI" id="CHEBI:29105"/>
    </ligand>
</feature>
<dbReference type="PRINTS" id="PR01249">
    <property type="entry name" value="RIBOSOMALL31"/>
</dbReference>
<name>A0A1Y0IJU8_9BACL</name>
<gene>
    <name evidence="7" type="primary">rpmE</name>
    <name evidence="8" type="ORF">CBW65_05315</name>
</gene>
<dbReference type="GO" id="GO:0003735">
    <property type="term" value="F:structural constituent of ribosome"/>
    <property type="evidence" value="ECO:0007669"/>
    <property type="project" value="InterPro"/>
</dbReference>
<keyword evidence="7" id="KW-0479">Metal-binding</keyword>
<dbReference type="KEGG" id="tum:CBW65_05315"/>
<dbReference type="PANTHER" id="PTHR33280">
    <property type="entry name" value="50S RIBOSOMAL PROTEIN L31, CHLOROPLASTIC"/>
    <property type="match status" value="1"/>
</dbReference>
<dbReference type="GO" id="GO:0005840">
    <property type="term" value="C:ribosome"/>
    <property type="evidence" value="ECO:0007669"/>
    <property type="project" value="UniProtKB-KW"/>
</dbReference>
<feature type="binding site" evidence="7">
    <location>
        <position position="36"/>
    </location>
    <ligand>
        <name>Zn(2+)</name>
        <dbReference type="ChEBI" id="CHEBI:29105"/>
    </ligand>
</feature>
<evidence type="ECO:0000313" key="8">
    <source>
        <dbReference type="EMBL" id="ARU60560.1"/>
    </source>
</evidence>
<dbReference type="PROSITE" id="PS01143">
    <property type="entry name" value="RIBOSOMAL_L31"/>
    <property type="match status" value="1"/>
</dbReference>
<dbReference type="EMBL" id="CP021434">
    <property type="protein sequence ID" value="ARU60560.1"/>
    <property type="molecule type" value="Genomic_DNA"/>
</dbReference>
<dbReference type="PANTHER" id="PTHR33280:SF1">
    <property type="entry name" value="LARGE RIBOSOMAL SUBUNIT PROTEIN BL31C"/>
    <property type="match status" value="1"/>
</dbReference>
<dbReference type="SUPFAM" id="SSF143800">
    <property type="entry name" value="L28p-like"/>
    <property type="match status" value="1"/>
</dbReference>
<evidence type="ECO:0000256" key="4">
    <source>
        <dbReference type="ARBA" id="ARBA00022980"/>
    </source>
</evidence>
<keyword evidence="4 7" id="KW-0689">Ribosomal protein</keyword>
<dbReference type="HAMAP" id="MF_00501">
    <property type="entry name" value="Ribosomal_bL31_1"/>
    <property type="match status" value="1"/>
</dbReference>
<evidence type="ECO:0000256" key="2">
    <source>
        <dbReference type="ARBA" id="ARBA00022730"/>
    </source>
</evidence>
<comment type="function">
    <text evidence="7">Binds the 23S rRNA.</text>
</comment>
<reference evidence="9" key="1">
    <citation type="submission" date="2017-05" db="EMBL/GenBank/DDBJ databases">
        <authorList>
            <person name="Sung H."/>
        </authorList>
    </citation>
    <scope>NUCLEOTIDE SEQUENCE [LARGE SCALE GENOMIC DNA]</scope>
    <source>
        <strain evidence="9">AR23208</strain>
    </source>
</reference>
<dbReference type="GO" id="GO:0006412">
    <property type="term" value="P:translation"/>
    <property type="evidence" value="ECO:0007669"/>
    <property type="project" value="UniProtKB-UniRule"/>
</dbReference>
<dbReference type="Gene3D" id="4.10.830.30">
    <property type="entry name" value="Ribosomal protein L31"/>
    <property type="match status" value="1"/>
</dbReference>
<dbReference type="RefSeq" id="WP_087455952.1">
    <property type="nucleotide sequence ID" value="NZ_CP021434.1"/>
</dbReference>
<dbReference type="GO" id="GO:0046872">
    <property type="term" value="F:metal ion binding"/>
    <property type="evidence" value="ECO:0007669"/>
    <property type="project" value="UniProtKB-KW"/>
</dbReference>
<dbReference type="NCBIfam" id="TIGR00105">
    <property type="entry name" value="L31"/>
    <property type="match status" value="1"/>
</dbReference>